<comment type="similarity">
    <text evidence="2">Belongs to the Ro 60 kDa family.</text>
</comment>
<evidence type="ECO:0000256" key="1">
    <source>
        <dbReference type="ARBA" id="ARBA00004496"/>
    </source>
</evidence>
<sequence>MTASPSLDPKLRNRITRYLHTGNEVPKYYPGCWTSHYFEADKLKAIDEALENGQNNIEVVEIILKAYKDGWYTRFETIAFALTKCLLNSSPAVKEATYKAATEICNTPEEMMLFNKFTRLLQTGNGRGWCKHVKEWYTSKDPMELAKEMSRVKARHGRSHKTLLRKSHVKIAENDYARDAVIKYAIFGLKRAKQLLGNAAGTEDIFNYIQKVEDLRHCEDPVAAAAIATQNQFTIDHVPGHLLTAQEVWNAILPQFSLGQLLYNIQRIHNMGFLNADSITADIIISLLNSQELIKKSKVTPIEVYITLCNYNKKTRPLKYEKAKVALEKQTRRRTRQILDTKTGQWEWTVTRRHPKEIKYWGIDQPPNAAVIAALSKLIDQTWLLTPPTNARYLITLDMRHHMFKGRHFCKNYVIPKKGKKTTAKSSPGAGGDADTEKQESKKHLLAECFYNKNVTPGHAAIILALQLLKRENNVKLAVFTEEGIDLVSIERNFSNIDEAEFVLRKANLGRVQLDAPIEWASKKNQKFDVFINMVDRTTRYMELDISARGGRGPGGRYGPPPSPSKDIPDHCPVRALERYRKKAVRDAKLIVMSLASLRVSTTDGSHEGVLDIVGIDEHVPKVMDAFVLGQFK</sequence>
<keyword evidence="10" id="KW-1185">Reference proteome</keyword>
<evidence type="ECO:0000256" key="2">
    <source>
        <dbReference type="ARBA" id="ARBA00007814"/>
    </source>
</evidence>
<dbReference type="GO" id="GO:0003723">
    <property type="term" value="F:RNA binding"/>
    <property type="evidence" value="ECO:0007669"/>
    <property type="project" value="UniProtKB-KW"/>
</dbReference>
<evidence type="ECO:0000256" key="5">
    <source>
        <dbReference type="ARBA" id="ARBA00022884"/>
    </source>
</evidence>
<dbReference type="Pfam" id="PF25045">
    <property type="entry name" value="vWA_Ro60"/>
    <property type="match status" value="2"/>
</dbReference>
<dbReference type="SUPFAM" id="SSF53300">
    <property type="entry name" value="vWA-like"/>
    <property type="match status" value="1"/>
</dbReference>
<feature type="region of interest" description="Disordered" evidence="7">
    <location>
        <begin position="419"/>
        <end position="438"/>
    </location>
</feature>
<organism evidence="9 10">
    <name type="scientific">Brenthis ino</name>
    <name type="common">lesser marbled fritillary</name>
    <dbReference type="NCBI Taxonomy" id="405034"/>
    <lineage>
        <taxon>Eukaryota</taxon>
        <taxon>Metazoa</taxon>
        <taxon>Ecdysozoa</taxon>
        <taxon>Arthropoda</taxon>
        <taxon>Hexapoda</taxon>
        <taxon>Insecta</taxon>
        <taxon>Pterygota</taxon>
        <taxon>Neoptera</taxon>
        <taxon>Endopterygota</taxon>
        <taxon>Lepidoptera</taxon>
        <taxon>Glossata</taxon>
        <taxon>Ditrysia</taxon>
        <taxon>Papilionoidea</taxon>
        <taxon>Nymphalidae</taxon>
        <taxon>Heliconiinae</taxon>
        <taxon>Argynnini</taxon>
        <taxon>Brenthis</taxon>
    </lineage>
</organism>
<evidence type="ECO:0000256" key="4">
    <source>
        <dbReference type="ARBA" id="ARBA00022723"/>
    </source>
</evidence>
<name>A0A8J9YDC5_9NEOP</name>
<evidence type="ECO:0000256" key="6">
    <source>
        <dbReference type="ARBA" id="ARBA00023274"/>
    </source>
</evidence>
<dbReference type="PANTHER" id="PTHR14202:SF0">
    <property type="entry name" value="RNA-BINDING PROTEIN RO60"/>
    <property type="match status" value="1"/>
</dbReference>
<dbReference type="GO" id="GO:1990904">
    <property type="term" value="C:ribonucleoprotein complex"/>
    <property type="evidence" value="ECO:0007669"/>
    <property type="project" value="UniProtKB-KW"/>
</dbReference>
<feature type="domain" description="TROVE" evidence="8">
    <location>
        <begin position="1"/>
        <end position="343"/>
    </location>
</feature>
<keyword evidence="4" id="KW-0479">Metal-binding</keyword>
<keyword evidence="3" id="KW-0963">Cytoplasm</keyword>
<feature type="non-terminal residue" evidence="9">
    <location>
        <position position="633"/>
    </location>
</feature>
<dbReference type="GO" id="GO:0005737">
    <property type="term" value="C:cytoplasm"/>
    <property type="evidence" value="ECO:0007669"/>
    <property type="project" value="UniProtKB-SubCell"/>
</dbReference>
<dbReference type="PANTHER" id="PTHR14202">
    <property type="entry name" value="60 KDA RIBONUCLEOPROTEIN SSA/RO"/>
    <property type="match status" value="1"/>
</dbReference>
<dbReference type="Gene3D" id="3.40.50.410">
    <property type="entry name" value="von Willebrand factor, type A domain"/>
    <property type="match status" value="1"/>
</dbReference>
<dbReference type="Proteomes" id="UP000838878">
    <property type="component" value="Chromosome 3"/>
</dbReference>
<dbReference type="InterPro" id="IPR036465">
    <property type="entry name" value="vWFA_dom_sf"/>
</dbReference>
<dbReference type="EMBL" id="OV170223">
    <property type="protein sequence ID" value="CAH0722325.1"/>
    <property type="molecule type" value="Genomic_DNA"/>
</dbReference>
<gene>
    <name evidence="9" type="ORF">BINO364_LOCUS8301</name>
</gene>
<evidence type="ECO:0000256" key="3">
    <source>
        <dbReference type="ARBA" id="ARBA00022490"/>
    </source>
</evidence>
<dbReference type="SUPFAM" id="SSF140864">
    <property type="entry name" value="TROVE domain-like"/>
    <property type="match status" value="1"/>
</dbReference>
<dbReference type="Pfam" id="PF05731">
    <property type="entry name" value="TROVE"/>
    <property type="match status" value="1"/>
</dbReference>
<dbReference type="PROSITE" id="PS50988">
    <property type="entry name" value="TROVE"/>
    <property type="match status" value="1"/>
</dbReference>
<reference evidence="9" key="1">
    <citation type="submission" date="2021-12" db="EMBL/GenBank/DDBJ databases">
        <authorList>
            <person name="Martin H S."/>
        </authorList>
    </citation>
    <scope>NUCLEOTIDE SEQUENCE</scope>
</reference>
<dbReference type="GO" id="GO:0046872">
    <property type="term" value="F:metal ion binding"/>
    <property type="evidence" value="ECO:0007669"/>
    <property type="project" value="UniProtKB-KW"/>
</dbReference>
<dbReference type="InterPro" id="IPR056800">
    <property type="entry name" value="vWA_Ro60"/>
</dbReference>
<evidence type="ECO:0000259" key="8">
    <source>
        <dbReference type="PROSITE" id="PS50988"/>
    </source>
</evidence>
<comment type="subcellular location">
    <subcellularLocation>
        <location evidence="1">Cytoplasm</location>
    </subcellularLocation>
</comment>
<proteinExistence type="inferred from homology"/>
<accession>A0A8J9YDC5</accession>
<keyword evidence="6" id="KW-0687">Ribonucleoprotein</keyword>
<dbReference type="InterPro" id="IPR008858">
    <property type="entry name" value="TROVE_dom"/>
</dbReference>
<dbReference type="InterPro" id="IPR040322">
    <property type="entry name" value="TROVE2"/>
</dbReference>
<keyword evidence="5" id="KW-0694">RNA-binding</keyword>
<dbReference type="OrthoDB" id="6098064at2759"/>
<evidence type="ECO:0000256" key="7">
    <source>
        <dbReference type="SAM" id="MobiDB-lite"/>
    </source>
</evidence>
<dbReference type="AlphaFoldDB" id="A0A8J9YDC5"/>
<dbReference type="InterPro" id="IPR037214">
    <property type="entry name" value="TROVE_dom_sf"/>
</dbReference>
<protein>
    <recommendedName>
        <fullName evidence="8">TROVE domain-containing protein</fullName>
    </recommendedName>
</protein>
<evidence type="ECO:0000313" key="10">
    <source>
        <dbReference type="Proteomes" id="UP000838878"/>
    </source>
</evidence>
<evidence type="ECO:0000313" key="9">
    <source>
        <dbReference type="EMBL" id="CAH0722325.1"/>
    </source>
</evidence>